<name>A0A1B9EA73_9FLAO</name>
<dbReference type="AlphaFoldDB" id="A0A1B9EA73"/>
<proteinExistence type="predicted"/>
<organism evidence="1 2">
    <name type="scientific">Flavobacterium crassostreae</name>
    <dbReference type="NCBI Taxonomy" id="1763534"/>
    <lineage>
        <taxon>Bacteria</taxon>
        <taxon>Pseudomonadati</taxon>
        <taxon>Bacteroidota</taxon>
        <taxon>Flavobacteriia</taxon>
        <taxon>Flavobacteriales</taxon>
        <taxon>Flavobacteriaceae</taxon>
        <taxon>Flavobacterium</taxon>
    </lineage>
</organism>
<keyword evidence="2" id="KW-1185">Reference proteome</keyword>
<dbReference type="EMBL" id="LVEP01000001">
    <property type="protein sequence ID" value="OCB78849.1"/>
    <property type="molecule type" value="Genomic_DNA"/>
</dbReference>
<sequence length="169" mass="19246">MKNKKFYSPIKSLVNLILTGEKKINQDVEFIPITQELVNSLINIDGNYNMYFLSCIENFLSSCSKEEKVNVIKVLCENEDLLHGVSLVNGLIANSKSSNPNNSPDTIDSVILNFLIKGQVHHILTLSIYFYIESIATTNILNGKISKNDYEKIIEFHSIKRDLKDLFIF</sequence>
<reference evidence="1 2" key="1">
    <citation type="submission" date="2016-03" db="EMBL/GenBank/DDBJ databases">
        <authorList>
            <person name="Ploux O."/>
        </authorList>
    </citation>
    <scope>NUCLEOTIDE SEQUENCE [LARGE SCALE GENOMIC DNA]</scope>
    <source>
        <strain evidence="1 2">LPB0076</strain>
    </source>
</reference>
<gene>
    <name evidence="1" type="ORF">LPBF_00240</name>
</gene>
<evidence type="ECO:0000313" key="1">
    <source>
        <dbReference type="EMBL" id="OCB78849.1"/>
    </source>
</evidence>
<evidence type="ECO:0000313" key="2">
    <source>
        <dbReference type="Proteomes" id="UP000093510"/>
    </source>
</evidence>
<dbReference type="Proteomes" id="UP000093510">
    <property type="component" value="Unassembled WGS sequence"/>
</dbReference>
<protein>
    <submittedName>
        <fullName evidence="1">Uncharacterized protein</fullName>
    </submittedName>
</protein>
<comment type="caution">
    <text evidence="1">The sequence shown here is derived from an EMBL/GenBank/DDBJ whole genome shotgun (WGS) entry which is preliminary data.</text>
</comment>
<dbReference type="OrthoDB" id="1367687at2"/>
<dbReference type="RefSeq" id="WP_066330877.1">
    <property type="nucleotide sequence ID" value="NZ_CP017688.1"/>
</dbReference>
<accession>A0A1B9EA73</accession>